<gene>
    <name evidence="1" type="ORF">K1T71_000076</name>
</gene>
<proteinExistence type="predicted"/>
<accession>A0ACC1DI78</accession>
<keyword evidence="2" id="KW-1185">Reference proteome</keyword>
<dbReference type="Proteomes" id="UP000824533">
    <property type="component" value="Linkage Group LG01"/>
</dbReference>
<protein>
    <submittedName>
        <fullName evidence="1">Uncharacterized protein</fullName>
    </submittedName>
</protein>
<comment type="caution">
    <text evidence="1">The sequence shown here is derived from an EMBL/GenBank/DDBJ whole genome shotgun (WGS) entry which is preliminary data.</text>
</comment>
<sequence length="106" mass="12302">MGAPQTPKPIEEDECVPRVAVVEAVREAQQERKLERRRPAAGPRRRGLENELEGERRRPRRKPRKRCDMNGHGHSVLLKYMEEDTQCDFYEANGCRNAAKLNFMAI</sequence>
<evidence type="ECO:0000313" key="1">
    <source>
        <dbReference type="EMBL" id="KAJ0183653.1"/>
    </source>
</evidence>
<name>A0ACC1DI78_9NEOP</name>
<dbReference type="EMBL" id="CM034387">
    <property type="protein sequence ID" value="KAJ0183653.1"/>
    <property type="molecule type" value="Genomic_DNA"/>
</dbReference>
<evidence type="ECO:0000313" key="2">
    <source>
        <dbReference type="Proteomes" id="UP000824533"/>
    </source>
</evidence>
<organism evidence="1 2">
    <name type="scientific">Dendrolimus kikuchii</name>
    <dbReference type="NCBI Taxonomy" id="765133"/>
    <lineage>
        <taxon>Eukaryota</taxon>
        <taxon>Metazoa</taxon>
        <taxon>Ecdysozoa</taxon>
        <taxon>Arthropoda</taxon>
        <taxon>Hexapoda</taxon>
        <taxon>Insecta</taxon>
        <taxon>Pterygota</taxon>
        <taxon>Neoptera</taxon>
        <taxon>Endopterygota</taxon>
        <taxon>Lepidoptera</taxon>
        <taxon>Glossata</taxon>
        <taxon>Ditrysia</taxon>
        <taxon>Bombycoidea</taxon>
        <taxon>Lasiocampidae</taxon>
        <taxon>Dendrolimus</taxon>
    </lineage>
</organism>
<reference evidence="1 2" key="1">
    <citation type="journal article" date="2021" name="Front. Genet.">
        <title>Chromosome-Level Genome Assembly Reveals Significant Gene Expansion in the Toll and IMD Signaling Pathways of Dendrolimus kikuchii.</title>
        <authorList>
            <person name="Zhou J."/>
            <person name="Wu P."/>
            <person name="Xiong Z."/>
            <person name="Liu N."/>
            <person name="Zhao N."/>
            <person name="Ji M."/>
            <person name="Qiu Y."/>
            <person name="Yang B."/>
        </authorList>
    </citation>
    <scope>NUCLEOTIDE SEQUENCE [LARGE SCALE GENOMIC DNA]</scope>
    <source>
        <strain evidence="1">Ann1</strain>
    </source>
</reference>